<protein>
    <submittedName>
        <fullName evidence="7">TIL domain-containing protein</fullName>
    </submittedName>
</protein>
<dbReference type="Gene3D" id="2.10.25.10">
    <property type="entry name" value="Laminin"/>
    <property type="match status" value="2"/>
</dbReference>
<organism evidence="6 7">
    <name type="scientific">Ascaris lumbricoides</name>
    <name type="common">Giant roundworm</name>
    <dbReference type="NCBI Taxonomy" id="6252"/>
    <lineage>
        <taxon>Eukaryota</taxon>
        <taxon>Metazoa</taxon>
        <taxon>Ecdysozoa</taxon>
        <taxon>Nematoda</taxon>
        <taxon>Chromadorea</taxon>
        <taxon>Rhabditida</taxon>
        <taxon>Spirurina</taxon>
        <taxon>Ascaridomorpha</taxon>
        <taxon>Ascaridoidea</taxon>
        <taxon>Ascarididae</taxon>
        <taxon>Ascaris</taxon>
    </lineage>
</organism>
<evidence type="ECO:0000313" key="6">
    <source>
        <dbReference type="Proteomes" id="UP000036681"/>
    </source>
</evidence>
<dbReference type="PANTHER" id="PTHR23259:SF70">
    <property type="entry name" value="ACCESSORY GLAND PROTEIN ACP62F-RELATED"/>
    <property type="match status" value="1"/>
</dbReference>
<feature type="chain" id="PRO_5039886348" evidence="4">
    <location>
        <begin position="16"/>
        <end position="171"/>
    </location>
</feature>
<dbReference type="CDD" id="cd19941">
    <property type="entry name" value="TIL"/>
    <property type="match status" value="2"/>
</dbReference>
<evidence type="ECO:0000256" key="2">
    <source>
        <dbReference type="ARBA" id="ARBA00022900"/>
    </source>
</evidence>
<evidence type="ECO:0000259" key="5">
    <source>
        <dbReference type="Pfam" id="PF01826"/>
    </source>
</evidence>
<evidence type="ECO:0000256" key="3">
    <source>
        <dbReference type="ARBA" id="ARBA00023157"/>
    </source>
</evidence>
<keyword evidence="2" id="KW-0722">Serine protease inhibitor</keyword>
<dbReference type="AlphaFoldDB" id="A0A9J2PR86"/>
<dbReference type="Proteomes" id="UP000036681">
    <property type="component" value="Unplaced"/>
</dbReference>
<accession>A0A9J2PR86</accession>
<feature type="signal peptide" evidence="4">
    <location>
        <begin position="1"/>
        <end position="15"/>
    </location>
</feature>
<dbReference type="PANTHER" id="PTHR23259">
    <property type="entry name" value="RIDDLE"/>
    <property type="match status" value="1"/>
</dbReference>
<feature type="domain" description="TIL" evidence="5">
    <location>
        <begin position="99"/>
        <end position="153"/>
    </location>
</feature>
<reference evidence="7" key="1">
    <citation type="submission" date="2023-03" db="UniProtKB">
        <authorList>
            <consortium name="WormBaseParasite"/>
        </authorList>
    </citation>
    <scope>IDENTIFICATION</scope>
</reference>
<feature type="domain" description="TIL" evidence="5">
    <location>
        <begin position="37"/>
        <end position="92"/>
    </location>
</feature>
<dbReference type="InterPro" id="IPR036084">
    <property type="entry name" value="Ser_inhib-like_sf"/>
</dbReference>
<dbReference type="SUPFAM" id="SSF57567">
    <property type="entry name" value="Serine protease inhibitors"/>
    <property type="match status" value="2"/>
</dbReference>
<dbReference type="InterPro" id="IPR002919">
    <property type="entry name" value="TIL_dom"/>
</dbReference>
<evidence type="ECO:0000256" key="4">
    <source>
        <dbReference type="SAM" id="SignalP"/>
    </source>
</evidence>
<evidence type="ECO:0000313" key="7">
    <source>
        <dbReference type="WBParaSite" id="ALUE_0001258501-mRNA-1"/>
    </source>
</evidence>
<keyword evidence="1" id="KW-0646">Protease inhibitor</keyword>
<keyword evidence="3" id="KW-1015">Disulfide bond</keyword>
<dbReference type="GO" id="GO:0004867">
    <property type="term" value="F:serine-type endopeptidase inhibitor activity"/>
    <property type="evidence" value="ECO:0007669"/>
    <property type="project" value="UniProtKB-KW"/>
</dbReference>
<dbReference type="WBParaSite" id="ALUE_0001258501-mRNA-1">
    <property type="protein sequence ID" value="ALUE_0001258501-mRNA-1"/>
    <property type="gene ID" value="ALUE_0001258501"/>
</dbReference>
<keyword evidence="6" id="KW-1185">Reference proteome</keyword>
<keyword evidence="4" id="KW-0732">Signal</keyword>
<evidence type="ECO:0000256" key="1">
    <source>
        <dbReference type="ARBA" id="ARBA00022690"/>
    </source>
</evidence>
<name>A0A9J2PR86_ASCLU</name>
<proteinExistence type="predicted"/>
<sequence>MIIVIFLLMVPHVKLYVATAIVNSHDSVTHSHSKSPCRQNERFAFCKSCEQTCPGVLQLACKPGCDSPGCYCDPLQGFVRDASGSCLPKAQCTGVVTQCRLNEVFTRCRTCEGRCGENGRLCLLICRESGCECPFRDGYVRDSSANCIPSGDCPAIPTATESESFMGSCTW</sequence>
<dbReference type="InterPro" id="IPR051368">
    <property type="entry name" value="SerProtInhib-TIL_Domain"/>
</dbReference>
<dbReference type="Pfam" id="PF01826">
    <property type="entry name" value="TIL"/>
    <property type="match status" value="2"/>
</dbReference>